<feature type="binding site" evidence="2">
    <location>
        <position position="180"/>
    </location>
    <ligand>
        <name>Fe cation</name>
        <dbReference type="ChEBI" id="CHEBI:24875"/>
        <label>2</label>
    </ligand>
</feature>
<organism evidence="3 4">
    <name type="scientific">Asticcacaulis taihuensis</name>
    <dbReference type="NCBI Taxonomy" id="260084"/>
    <lineage>
        <taxon>Bacteria</taxon>
        <taxon>Pseudomonadati</taxon>
        <taxon>Pseudomonadota</taxon>
        <taxon>Alphaproteobacteria</taxon>
        <taxon>Caulobacterales</taxon>
        <taxon>Caulobacteraceae</taxon>
        <taxon>Asticcacaulis</taxon>
    </lineage>
</organism>
<dbReference type="RefSeq" id="WP_090645580.1">
    <property type="nucleotide sequence ID" value="NZ_CBCRYE010000001.1"/>
</dbReference>
<name>A0A1G4QS76_9CAUL</name>
<dbReference type="PANTHER" id="PTHR36303">
    <property type="entry name" value="2',3'-CYCLIC-NUCLEOTIDE 2'-PHOSPHODIESTERASE"/>
    <property type="match status" value="1"/>
</dbReference>
<feature type="binding site" evidence="2">
    <location>
        <position position="39"/>
    </location>
    <ligand>
        <name>Fe cation</name>
        <dbReference type="ChEBI" id="CHEBI:24875"/>
        <label>2</label>
    </ligand>
</feature>
<feature type="binding site" evidence="2">
    <location>
        <position position="40"/>
    </location>
    <ligand>
        <name>Fe cation</name>
        <dbReference type="ChEBI" id="CHEBI:24875"/>
        <label>1</label>
    </ligand>
</feature>
<feature type="binding site" evidence="2">
    <location>
        <position position="155"/>
    </location>
    <ligand>
        <name>Fe cation</name>
        <dbReference type="ChEBI" id="CHEBI:24875"/>
        <label>2</label>
    </ligand>
</feature>
<feature type="binding site" evidence="2">
    <location>
        <position position="8"/>
    </location>
    <ligand>
        <name>Fe cation</name>
        <dbReference type="ChEBI" id="CHEBI:24875"/>
        <label>1</label>
    </ligand>
</feature>
<evidence type="ECO:0000256" key="2">
    <source>
        <dbReference type="PIRSR" id="PIRSR004789-51"/>
    </source>
</evidence>
<evidence type="ECO:0008006" key="5">
    <source>
        <dbReference type="Google" id="ProtNLM"/>
    </source>
</evidence>
<evidence type="ECO:0000256" key="1">
    <source>
        <dbReference type="PIRSR" id="PIRSR004789-50"/>
    </source>
</evidence>
<feature type="binding site" evidence="2">
    <location>
        <position position="182"/>
    </location>
    <ligand>
        <name>Fe cation</name>
        <dbReference type="ChEBI" id="CHEBI:24875"/>
        <label>1</label>
    </ligand>
</feature>
<reference evidence="4" key="1">
    <citation type="submission" date="2016-10" db="EMBL/GenBank/DDBJ databases">
        <authorList>
            <person name="Varghese N."/>
            <person name="Submissions S."/>
        </authorList>
    </citation>
    <scope>NUCLEOTIDE SEQUENCE [LARGE SCALE GENOMIC DNA]</scope>
    <source>
        <strain evidence="4">CGMCC 1.3431</strain>
    </source>
</reference>
<dbReference type="PANTHER" id="PTHR36303:SF1">
    <property type="entry name" value="2',3'-CYCLIC-NUCLEOTIDE 2'-PHOSPHODIESTERASE"/>
    <property type="match status" value="1"/>
</dbReference>
<evidence type="ECO:0000313" key="4">
    <source>
        <dbReference type="Proteomes" id="UP000199150"/>
    </source>
</evidence>
<proteinExistence type="predicted"/>
<evidence type="ECO:0000313" key="3">
    <source>
        <dbReference type="EMBL" id="SCW47493.1"/>
    </source>
</evidence>
<keyword evidence="4" id="KW-1185">Reference proteome</keyword>
<dbReference type="Gene3D" id="3.60.21.10">
    <property type="match status" value="1"/>
</dbReference>
<dbReference type="OrthoDB" id="9801109at2"/>
<feature type="binding site" evidence="2">
    <location>
        <position position="39"/>
    </location>
    <ligand>
        <name>Fe cation</name>
        <dbReference type="ChEBI" id="CHEBI:24875"/>
        <label>1</label>
    </ligand>
</feature>
<feature type="active site" description="Proton donor" evidence="1">
    <location>
        <position position="68"/>
    </location>
</feature>
<dbReference type="GO" id="GO:0046872">
    <property type="term" value="F:metal ion binding"/>
    <property type="evidence" value="ECO:0007669"/>
    <property type="project" value="UniProtKB-KW"/>
</dbReference>
<sequence>MRFAFFGDVVGRAGRDGLTEHLPRLRRELDLEFVIINAENASAGFGLSENSARQLFDAGADCLTLGNHSWDQKEALTYIVREPRLIRPINYPPLADAPGRGANLFETQSGKRILVMNVLGLVHMASMDDPFGAVDKQLDACPLGLAADAIVVDMHCEATSEKMAMGHFCDGRATLVVGTHTHVPTADAQILPNGTAYQTDAGACADYDSVIGMDKEEPLRRFTTRIGKERYRPASGPATVCGVYVESDDRTGLATRIEPIRIGGRLSQSLPKALVSV</sequence>
<dbReference type="GO" id="GO:0004113">
    <property type="term" value="F:2',3'-cyclic-nucleotide 3'-phosphodiesterase activity"/>
    <property type="evidence" value="ECO:0007669"/>
    <property type="project" value="TreeGrafter"/>
</dbReference>
<keyword evidence="2" id="KW-0479">Metal-binding</keyword>
<dbReference type="InterPro" id="IPR005235">
    <property type="entry name" value="YmdB-like"/>
</dbReference>
<protein>
    <recommendedName>
        <fullName evidence="5">Capsule synthesis protein CapA domain-containing protein</fullName>
    </recommendedName>
</protein>
<dbReference type="Proteomes" id="UP000199150">
    <property type="component" value="Unassembled WGS sequence"/>
</dbReference>
<dbReference type="PIRSF" id="PIRSF004789">
    <property type="entry name" value="DR1281"/>
    <property type="match status" value="1"/>
</dbReference>
<dbReference type="SUPFAM" id="SSF56300">
    <property type="entry name" value="Metallo-dependent phosphatases"/>
    <property type="match status" value="1"/>
</dbReference>
<dbReference type="Pfam" id="PF13277">
    <property type="entry name" value="YmdB"/>
    <property type="match status" value="1"/>
</dbReference>
<dbReference type="EMBL" id="FMTS01000001">
    <property type="protein sequence ID" value="SCW47493.1"/>
    <property type="molecule type" value="Genomic_DNA"/>
</dbReference>
<gene>
    <name evidence="3" type="ORF">SAMN02927928_1485</name>
</gene>
<dbReference type="InterPro" id="IPR029052">
    <property type="entry name" value="Metallo-depent_PP-like"/>
</dbReference>
<feature type="binding site" evidence="2">
    <location>
        <position position="67"/>
    </location>
    <ligand>
        <name>Fe cation</name>
        <dbReference type="ChEBI" id="CHEBI:24875"/>
        <label>2</label>
    </ligand>
</feature>
<accession>A0A1G4QS76</accession>
<dbReference type="STRING" id="260084.SAMN02927928_1485"/>
<dbReference type="AlphaFoldDB" id="A0A1G4QS76"/>